<keyword evidence="3" id="KW-0540">Nuclease</keyword>
<keyword evidence="4" id="KW-1185">Reference proteome</keyword>
<keyword evidence="3" id="KW-0378">Hydrolase</keyword>
<dbReference type="AlphaFoldDB" id="A0A939PCB8"/>
<dbReference type="PANTHER" id="PTHR24094:SF15">
    <property type="entry name" value="AMP-DEPENDENT SYNTHETASE_LIGASE DOMAIN-CONTAINING PROTEIN-RELATED"/>
    <property type="match status" value="1"/>
</dbReference>
<dbReference type="GO" id="GO:0004519">
    <property type="term" value="F:endonuclease activity"/>
    <property type="evidence" value="ECO:0007669"/>
    <property type="project" value="UniProtKB-KW"/>
</dbReference>
<dbReference type="RefSeq" id="WP_208257899.1">
    <property type="nucleotide sequence ID" value="NZ_JAGEOJ010000009.1"/>
</dbReference>
<dbReference type="Proteomes" id="UP000669179">
    <property type="component" value="Unassembled WGS sequence"/>
</dbReference>
<dbReference type="InterPro" id="IPR011089">
    <property type="entry name" value="GmrSD_C"/>
</dbReference>
<organism evidence="3 4">
    <name type="scientific">Actinomadura barringtoniae</name>
    <dbReference type="NCBI Taxonomy" id="1427535"/>
    <lineage>
        <taxon>Bacteria</taxon>
        <taxon>Bacillati</taxon>
        <taxon>Actinomycetota</taxon>
        <taxon>Actinomycetes</taxon>
        <taxon>Streptosporangiales</taxon>
        <taxon>Thermomonosporaceae</taxon>
        <taxon>Actinomadura</taxon>
    </lineage>
</organism>
<feature type="domain" description="GmrSD restriction endonucleases C-terminal" evidence="2">
    <location>
        <begin position="148"/>
        <end position="282"/>
    </location>
</feature>
<evidence type="ECO:0000313" key="4">
    <source>
        <dbReference type="Proteomes" id="UP000669179"/>
    </source>
</evidence>
<dbReference type="EMBL" id="JAGEOJ010000009">
    <property type="protein sequence ID" value="MBO2450026.1"/>
    <property type="molecule type" value="Genomic_DNA"/>
</dbReference>
<dbReference type="Pfam" id="PF07510">
    <property type="entry name" value="GmrSD_C"/>
    <property type="match status" value="1"/>
</dbReference>
<evidence type="ECO:0000256" key="1">
    <source>
        <dbReference type="SAM" id="MobiDB-lite"/>
    </source>
</evidence>
<evidence type="ECO:0000313" key="3">
    <source>
        <dbReference type="EMBL" id="MBO2450026.1"/>
    </source>
</evidence>
<protein>
    <submittedName>
        <fullName evidence="3">HNH endonuclease</fullName>
    </submittedName>
</protein>
<dbReference type="PANTHER" id="PTHR24094">
    <property type="entry name" value="SECRETED PROTEIN"/>
    <property type="match status" value="1"/>
</dbReference>
<feature type="compositionally biased region" description="Low complexity" evidence="1">
    <location>
        <begin position="65"/>
        <end position="80"/>
    </location>
</feature>
<reference evidence="3" key="1">
    <citation type="submission" date="2021-03" db="EMBL/GenBank/DDBJ databases">
        <authorList>
            <person name="Kanchanasin P."/>
            <person name="Saeng-In P."/>
            <person name="Phongsopitanun W."/>
            <person name="Yuki M."/>
            <person name="Kudo T."/>
            <person name="Ohkuma M."/>
            <person name="Tanasupawat S."/>
        </authorList>
    </citation>
    <scope>NUCLEOTIDE SEQUENCE</scope>
    <source>
        <strain evidence="3">GKU 128</strain>
    </source>
</reference>
<keyword evidence="3" id="KW-0255">Endonuclease</keyword>
<sequence length="290" mass="31403">MTYRDRDRTHRRRVWRRARWIGTIAVLLAAVWWATGDGPLRHLVKPASHLWSATPSASPTPEPSPAGGSPSASPSPSAAASAPASAYATVTPPTAASGFPPAPATAKSELATLVEARNRDSEHYQRGAFGPGWSGEGHYPKLPGGCEARDEVLRRDLTGVKAGDRNRCIIFSGTLTDPFTGAVHPYSRYKPSQIQIDHVVALGAAWRSGASTWTQERRVQFANDIDDMLAVDKRANQDKSSKTPDQWKPQRSSWCSYASRWVGIKKRYGLSVTTQEKAALGEMLGACPAG</sequence>
<gene>
    <name evidence="3" type="ORF">J4573_23185</name>
</gene>
<proteinExistence type="predicted"/>
<evidence type="ECO:0000259" key="2">
    <source>
        <dbReference type="Pfam" id="PF07510"/>
    </source>
</evidence>
<accession>A0A939PCB8</accession>
<feature type="region of interest" description="Disordered" evidence="1">
    <location>
        <begin position="51"/>
        <end position="80"/>
    </location>
</feature>
<comment type="caution">
    <text evidence="3">The sequence shown here is derived from an EMBL/GenBank/DDBJ whole genome shotgun (WGS) entry which is preliminary data.</text>
</comment>
<name>A0A939PCB8_9ACTN</name>